<proteinExistence type="inferred from homology"/>
<sequence>MLETVIVSAVAENGVIGADNAMPWRLPSDLKHFKALTLGKPVVMGRKTFESLGKPLPGRPHVVISRQAVDLPEGVHLVQSLEAALELAGKLAAESGAEDVMIIGGGQIYAQAMAHADRLELTRVHATPEGDTVFPAFSSGQWELVAERAAERSEKDSANVTFQTYRRRTAA</sequence>
<dbReference type="AlphaFoldDB" id="A0A0K6HMA6"/>
<dbReference type="UniPathway" id="UPA00077">
    <property type="reaction ID" value="UER00158"/>
</dbReference>
<dbReference type="GO" id="GO:0070401">
    <property type="term" value="F:NADP+ binding"/>
    <property type="evidence" value="ECO:0007669"/>
    <property type="project" value="UniProtKB-ARBA"/>
</dbReference>
<dbReference type="GO" id="GO:0006730">
    <property type="term" value="P:one-carbon metabolic process"/>
    <property type="evidence" value="ECO:0007669"/>
    <property type="project" value="UniProtKB-KW"/>
</dbReference>
<keyword evidence="12" id="KW-1185">Reference proteome</keyword>
<dbReference type="GO" id="GO:0046655">
    <property type="term" value="P:folic acid metabolic process"/>
    <property type="evidence" value="ECO:0007669"/>
    <property type="project" value="TreeGrafter"/>
</dbReference>
<dbReference type="CDD" id="cd00209">
    <property type="entry name" value="DHFR"/>
    <property type="match status" value="1"/>
</dbReference>
<protein>
    <recommendedName>
        <fullName evidence="3 8">Dihydrofolate reductase</fullName>
        <ecNumber evidence="3 8">1.5.1.3</ecNumber>
    </recommendedName>
</protein>
<comment type="pathway">
    <text evidence="1 8">Cofactor biosynthesis; tetrahydrofolate biosynthesis; 5,6,7,8-tetrahydrofolate from 7,8-dihydrofolate: step 1/1.</text>
</comment>
<name>A0A0K6HMA6_9HYPH</name>
<evidence type="ECO:0000313" key="11">
    <source>
        <dbReference type="EMBL" id="CUA91928.1"/>
    </source>
</evidence>
<feature type="domain" description="DHFR" evidence="10">
    <location>
        <begin position="3"/>
        <end position="167"/>
    </location>
</feature>
<reference evidence="12" key="1">
    <citation type="submission" date="2015-08" db="EMBL/GenBank/DDBJ databases">
        <authorList>
            <person name="Varghese N."/>
        </authorList>
    </citation>
    <scope>NUCLEOTIDE SEQUENCE [LARGE SCALE GENOMIC DNA]</scope>
    <source>
        <strain evidence="12">DSM 23407</strain>
    </source>
</reference>
<evidence type="ECO:0000256" key="9">
    <source>
        <dbReference type="RuleBase" id="RU004474"/>
    </source>
</evidence>
<organism evidence="11 12">
    <name type="scientific">Pannonibacter indicus</name>
    <dbReference type="NCBI Taxonomy" id="466044"/>
    <lineage>
        <taxon>Bacteria</taxon>
        <taxon>Pseudomonadati</taxon>
        <taxon>Pseudomonadota</taxon>
        <taxon>Alphaproteobacteria</taxon>
        <taxon>Hyphomicrobiales</taxon>
        <taxon>Stappiaceae</taxon>
        <taxon>Pannonibacter</taxon>
    </lineage>
</organism>
<dbReference type="FunFam" id="3.40.430.10:FF:000001">
    <property type="entry name" value="Dihydrofolate reductase"/>
    <property type="match status" value="1"/>
</dbReference>
<evidence type="ECO:0000256" key="6">
    <source>
        <dbReference type="ARBA" id="ARBA00023002"/>
    </source>
</evidence>
<dbReference type="SUPFAM" id="SSF53597">
    <property type="entry name" value="Dihydrofolate reductase-like"/>
    <property type="match status" value="1"/>
</dbReference>
<dbReference type="Gene3D" id="3.40.430.10">
    <property type="entry name" value="Dihydrofolate Reductase, subunit A"/>
    <property type="match status" value="1"/>
</dbReference>
<dbReference type="InterPro" id="IPR001796">
    <property type="entry name" value="DHFR_dom"/>
</dbReference>
<evidence type="ECO:0000256" key="4">
    <source>
        <dbReference type="ARBA" id="ARBA00022563"/>
    </source>
</evidence>
<dbReference type="EC" id="1.5.1.3" evidence="3 8"/>
<keyword evidence="5 8" id="KW-0521">NADP</keyword>
<dbReference type="InterPro" id="IPR024072">
    <property type="entry name" value="DHFR-like_dom_sf"/>
</dbReference>
<dbReference type="PIRSF" id="PIRSF000194">
    <property type="entry name" value="DHFR"/>
    <property type="match status" value="1"/>
</dbReference>
<dbReference type="GO" id="GO:0046654">
    <property type="term" value="P:tetrahydrofolate biosynthetic process"/>
    <property type="evidence" value="ECO:0007669"/>
    <property type="project" value="UniProtKB-UniPathway"/>
</dbReference>
<dbReference type="PRINTS" id="PR00070">
    <property type="entry name" value="DHFR"/>
</dbReference>
<dbReference type="Pfam" id="PF00186">
    <property type="entry name" value="DHFR_1"/>
    <property type="match status" value="1"/>
</dbReference>
<dbReference type="PANTHER" id="PTHR48069">
    <property type="entry name" value="DIHYDROFOLATE REDUCTASE"/>
    <property type="match status" value="1"/>
</dbReference>
<evidence type="ECO:0000256" key="5">
    <source>
        <dbReference type="ARBA" id="ARBA00022857"/>
    </source>
</evidence>
<dbReference type="GO" id="GO:0005829">
    <property type="term" value="C:cytosol"/>
    <property type="evidence" value="ECO:0007669"/>
    <property type="project" value="TreeGrafter"/>
</dbReference>
<dbReference type="Proteomes" id="UP000183900">
    <property type="component" value="Unassembled WGS sequence"/>
</dbReference>
<dbReference type="EMBL" id="CYHE01000001">
    <property type="protein sequence ID" value="CUA91928.1"/>
    <property type="molecule type" value="Genomic_DNA"/>
</dbReference>
<comment type="catalytic activity">
    <reaction evidence="8">
        <text>(6S)-5,6,7,8-tetrahydrofolate + NADP(+) = 7,8-dihydrofolate + NADPH + H(+)</text>
        <dbReference type="Rhea" id="RHEA:15009"/>
        <dbReference type="ChEBI" id="CHEBI:15378"/>
        <dbReference type="ChEBI" id="CHEBI:57451"/>
        <dbReference type="ChEBI" id="CHEBI:57453"/>
        <dbReference type="ChEBI" id="CHEBI:57783"/>
        <dbReference type="ChEBI" id="CHEBI:58349"/>
        <dbReference type="EC" id="1.5.1.3"/>
    </reaction>
</comment>
<evidence type="ECO:0000313" key="12">
    <source>
        <dbReference type="Proteomes" id="UP000183900"/>
    </source>
</evidence>
<dbReference type="PANTHER" id="PTHR48069:SF3">
    <property type="entry name" value="DIHYDROFOLATE REDUCTASE"/>
    <property type="match status" value="1"/>
</dbReference>
<dbReference type="GO" id="GO:0004146">
    <property type="term" value="F:dihydrofolate reductase activity"/>
    <property type="evidence" value="ECO:0007669"/>
    <property type="project" value="UniProtKB-EC"/>
</dbReference>
<dbReference type="InterPro" id="IPR012259">
    <property type="entry name" value="DHFR"/>
</dbReference>
<evidence type="ECO:0000256" key="2">
    <source>
        <dbReference type="ARBA" id="ARBA00009539"/>
    </source>
</evidence>
<keyword evidence="6 8" id="KW-0560">Oxidoreductase</keyword>
<comment type="similarity">
    <text evidence="2 8 9">Belongs to the dihydrofolate reductase family.</text>
</comment>
<dbReference type="GO" id="GO:0046452">
    <property type="term" value="P:dihydrofolate metabolic process"/>
    <property type="evidence" value="ECO:0007669"/>
    <property type="project" value="TreeGrafter"/>
</dbReference>
<accession>A0A0K6HMA6</accession>
<dbReference type="PROSITE" id="PS00075">
    <property type="entry name" value="DHFR_1"/>
    <property type="match status" value="1"/>
</dbReference>
<gene>
    <name evidence="11" type="ORF">Ga0061067_101177</name>
</gene>
<evidence type="ECO:0000256" key="1">
    <source>
        <dbReference type="ARBA" id="ARBA00004903"/>
    </source>
</evidence>
<evidence type="ECO:0000256" key="8">
    <source>
        <dbReference type="PIRNR" id="PIRNR000194"/>
    </source>
</evidence>
<evidence type="ECO:0000256" key="7">
    <source>
        <dbReference type="ARBA" id="ARBA00025067"/>
    </source>
</evidence>
<comment type="function">
    <text evidence="7 8">Key enzyme in folate metabolism. Catalyzes an essential reaction for de novo glycine and purine synthesis, and for DNA precursor synthesis.</text>
</comment>
<dbReference type="PROSITE" id="PS51330">
    <property type="entry name" value="DHFR_2"/>
    <property type="match status" value="1"/>
</dbReference>
<keyword evidence="4 8" id="KW-0554">One-carbon metabolism</keyword>
<evidence type="ECO:0000259" key="10">
    <source>
        <dbReference type="PROSITE" id="PS51330"/>
    </source>
</evidence>
<evidence type="ECO:0000256" key="3">
    <source>
        <dbReference type="ARBA" id="ARBA00012856"/>
    </source>
</evidence>
<dbReference type="InterPro" id="IPR017925">
    <property type="entry name" value="DHFR_CS"/>
</dbReference>